<organism evidence="9 10">
    <name type="scientific">Psylliodes chrysocephalus</name>
    <dbReference type="NCBI Taxonomy" id="3402493"/>
    <lineage>
        <taxon>Eukaryota</taxon>
        <taxon>Metazoa</taxon>
        <taxon>Ecdysozoa</taxon>
        <taxon>Arthropoda</taxon>
        <taxon>Hexapoda</taxon>
        <taxon>Insecta</taxon>
        <taxon>Pterygota</taxon>
        <taxon>Neoptera</taxon>
        <taxon>Endopterygota</taxon>
        <taxon>Coleoptera</taxon>
        <taxon>Polyphaga</taxon>
        <taxon>Cucujiformia</taxon>
        <taxon>Chrysomeloidea</taxon>
        <taxon>Chrysomelidae</taxon>
        <taxon>Galerucinae</taxon>
        <taxon>Alticini</taxon>
        <taxon>Psylliodes</taxon>
    </lineage>
</organism>
<accession>A0A9P0D9D9</accession>
<dbReference type="InterPro" id="IPR050645">
    <property type="entry name" value="Histidine_acid_phosphatase"/>
</dbReference>
<keyword evidence="6" id="KW-1015">Disulfide bond</keyword>
<evidence type="ECO:0000313" key="10">
    <source>
        <dbReference type="Proteomes" id="UP001153636"/>
    </source>
</evidence>
<protein>
    <recommendedName>
        <fullName evidence="3">acid phosphatase</fullName>
        <ecNumber evidence="3">3.1.3.2</ecNumber>
    </recommendedName>
</protein>
<keyword evidence="4 8" id="KW-0732">Signal</keyword>
<evidence type="ECO:0000256" key="8">
    <source>
        <dbReference type="SAM" id="SignalP"/>
    </source>
</evidence>
<dbReference type="PANTHER" id="PTHR11567">
    <property type="entry name" value="ACID PHOSPHATASE-RELATED"/>
    <property type="match status" value="1"/>
</dbReference>
<evidence type="ECO:0000256" key="1">
    <source>
        <dbReference type="ARBA" id="ARBA00000032"/>
    </source>
</evidence>
<evidence type="ECO:0000256" key="5">
    <source>
        <dbReference type="ARBA" id="ARBA00022801"/>
    </source>
</evidence>
<dbReference type="OrthoDB" id="5821688at2759"/>
<dbReference type="PROSITE" id="PS00616">
    <property type="entry name" value="HIS_ACID_PHOSPHAT_1"/>
    <property type="match status" value="1"/>
</dbReference>
<proteinExistence type="inferred from homology"/>
<keyword evidence="5" id="KW-0378">Hydrolase</keyword>
<evidence type="ECO:0000256" key="6">
    <source>
        <dbReference type="ARBA" id="ARBA00023157"/>
    </source>
</evidence>
<dbReference type="Proteomes" id="UP001153636">
    <property type="component" value="Chromosome 8"/>
</dbReference>
<sequence length="366" mass="43071">MSITWTIVLLLITIYSNTVSSKESELLSVTVLFRHGFRTPRFLYKNDPYKQEASKIWPEGFGELTNIGKREAFALGQWYREKYRSFIPEKYNSNFLRVLSSDKDRCLMSAACSLAGLYPPKKEQIWNENLQWQPIPIHTRPVSIDGMVAADDRHCKKYDRLYQELMKSENSINFFKSKSSIFEYVSNHTGESKRTFLDITNFHDTLFIEQNYNLTLPNWTKKVFPHKTLPLLTMRYAFDSKTVELGRLKSGLLLDYITTFFEDVLQKPATSQKFLMISTHDSTIARFLNILGAYDYTWPEYASTLVFELRRKGNNDFLKIYFKDSKKIRDIKLPRCSLDCNFDDFKNITKNFRINDEEWVKECSSD</sequence>
<dbReference type="Pfam" id="PF00328">
    <property type="entry name" value="His_Phos_2"/>
    <property type="match status" value="1"/>
</dbReference>
<reference evidence="9" key="1">
    <citation type="submission" date="2022-01" db="EMBL/GenBank/DDBJ databases">
        <authorList>
            <person name="King R."/>
        </authorList>
    </citation>
    <scope>NUCLEOTIDE SEQUENCE</scope>
</reference>
<evidence type="ECO:0000256" key="7">
    <source>
        <dbReference type="ARBA" id="ARBA00023180"/>
    </source>
</evidence>
<dbReference type="Gene3D" id="3.40.50.1240">
    <property type="entry name" value="Phosphoglycerate mutase-like"/>
    <property type="match status" value="1"/>
</dbReference>
<keyword evidence="7" id="KW-0325">Glycoprotein</keyword>
<dbReference type="SUPFAM" id="SSF53254">
    <property type="entry name" value="Phosphoglycerate mutase-like"/>
    <property type="match status" value="1"/>
</dbReference>
<comment type="catalytic activity">
    <reaction evidence="1">
        <text>a phosphate monoester + H2O = an alcohol + phosphate</text>
        <dbReference type="Rhea" id="RHEA:15017"/>
        <dbReference type="ChEBI" id="CHEBI:15377"/>
        <dbReference type="ChEBI" id="CHEBI:30879"/>
        <dbReference type="ChEBI" id="CHEBI:43474"/>
        <dbReference type="ChEBI" id="CHEBI:67140"/>
        <dbReference type="EC" id="3.1.3.2"/>
    </reaction>
</comment>
<dbReference type="AlphaFoldDB" id="A0A9P0D9D9"/>
<dbReference type="InterPro" id="IPR029033">
    <property type="entry name" value="His_PPase_superfam"/>
</dbReference>
<feature type="chain" id="PRO_5040355236" description="acid phosphatase" evidence="8">
    <location>
        <begin position="22"/>
        <end position="366"/>
    </location>
</feature>
<dbReference type="InterPro" id="IPR000560">
    <property type="entry name" value="His_Pase_clade-2"/>
</dbReference>
<feature type="signal peptide" evidence="8">
    <location>
        <begin position="1"/>
        <end position="21"/>
    </location>
</feature>
<keyword evidence="10" id="KW-1185">Reference proteome</keyword>
<evidence type="ECO:0000256" key="2">
    <source>
        <dbReference type="ARBA" id="ARBA00005375"/>
    </source>
</evidence>
<evidence type="ECO:0000313" key="9">
    <source>
        <dbReference type="EMBL" id="CAH1114369.1"/>
    </source>
</evidence>
<dbReference type="EMBL" id="OV651820">
    <property type="protein sequence ID" value="CAH1114369.1"/>
    <property type="molecule type" value="Genomic_DNA"/>
</dbReference>
<name>A0A9P0D9D9_9CUCU</name>
<dbReference type="PANTHER" id="PTHR11567:SF211">
    <property type="entry name" value="PROSTATIC ACID PHOSPHATASE"/>
    <property type="match status" value="1"/>
</dbReference>
<evidence type="ECO:0000256" key="4">
    <source>
        <dbReference type="ARBA" id="ARBA00022729"/>
    </source>
</evidence>
<gene>
    <name evidence="9" type="ORF">PSYICH_LOCUS14211</name>
</gene>
<dbReference type="CDD" id="cd07061">
    <property type="entry name" value="HP_HAP_like"/>
    <property type="match status" value="1"/>
</dbReference>
<dbReference type="GO" id="GO:0003993">
    <property type="term" value="F:acid phosphatase activity"/>
    <property type="evidence" value="ECO:0007669"/>
    <property type="project" value="UniProtKB-EC"/>
</dbReference>
<dbReference type="InterPro" id="IPR033379">
    <property type="entry name" value="Acid_Pase_AS"/>
</dbReference>
<dbReference type="EC" id="3.1.3.2" evidence="3"/>
<comment type="similarity">
    <text evidence="2">Belongs to the histidine acid phosphatase family.</text>
</comment>
<evidence type="ECO:0000256" key="3">
    <source>
        <dbReference type="ARBA" id="ARBA00012646"/>
    </source>
</evidence>